<name>A0A317XYF9_9BASI</name>
<feature type="region of interest" description="Disordered" evidence="1">
    <location>
        <begin position="1"/>
        <end position="198"/>
    </location>
</feature>
<gene>
    <name evidence="2" type="ORF">BCV70DRAFT_197400</name>
</gene>
<dbReference type="AlphaFoldDB" id="A0A317XYF9"/>
<feature type="compositionally biased region" description="Polar residues" evidence="1">
    <location>
        <begin position="417"/>
        <end position="432"/>
    </location>
</feature>
<feature type="compositionally biased region" description="Polar residues" evidence="1">
    <location>
        <begin position="1092"/>
        <end position="1108"/>
    </location>
</feature>
<feature type="compositionally biased region" description="Low complexity" evidence="1">
    <location>
        <begin position="299"/>
        <end position="313"/>
    </location>
</feature>
<feature type="compositionally biased region" description="Basic and acidic residues" evidence="1">
    <location>
        <begin position="525"/>
        <end position="536"/>
    </location>
</feature>
<sequence length="1279" mass="135171">MEDHWEELRDEGVLHDGTHKASAAADGLARQPSTPSRPPRSHRRSFQESTPVASKSSWPDKHSHSHAVQLNDFEPSTGGKSGLRFGATSQSHALGDSEQTPRKGCGIPTPPYSETTSSAGGSVGRARKDSDDPTEHRNASTTIRACPASSLQSARPPSAASSTTGTGSDTVGGRSPLEPQSAGRLARKYALTQPSASSDAMAAFDWPLTSSLRQGAPSQARMNDNASSILSRASSRNSSPINLTPQSKDKSPGSDRQRRSEMHTRDMDQIRSESRLGNGPDDDEHDENDKQEGDKDLGRFTTTIRSRGSGSRSHSNHKYSPRKSTYLSHATRIAKDTEGVDSDRHAAPSVNGSSAGTSKHVHQDISNDLSDTHARSARETPVASGKLDSNSVASPRLSPAASPETSRYASGVGDGSTGSMRRQSRSTGQSAGRRSLDAFGTATAKINTTHRSPLPAEFRVPGKEARMAYRAARAGDSSDSDTSTGDRKDSRPFVGMVVRSATSPQLDRHSLAERGISSRKSSLTHQEELGKIHEEANALVPSVSSPPRRRRYASDAAAEGPLHGTGSAADSLPTMNSSERPATHGSRTSIDVSSVQRYLNRGSAHSTPSSDGVQRAERRSATDSAMLVERTRKISTSSSRSQKSSNSASDLHRTASRVSMRRAYGRDPFSADDDLASHSHTIASGPRATSPVATERSSTTGSSERTRLLPSGRSTNRNRPRYTDDGGLTDLRSRIEQLHIGGNMGDVRHSLVGARSSIDTKSPVIGSGRAQSVLDGEYVGEVGNRTPRDFARLSARFPATDPQRSRIDRVWAAPTPDHSADAAQRIHNLVSMRDARAFPLRSSTSIGMTSEKFSPADPISSAAAASPRTSFDGQGGANGNVEPAPIRNMSIRLSQFQNLYSKVPSVEPGSVTGPGPQSARVVELMGAIANGTASMWSELSVMHPVAAEGHLMGLGVHAATAAFGQLDEGFAFLNKLVLEQARAIQDLLFLLDRMEKERQQQYNQALNELGHSPRPFPRVSSVAAGTPSASAEREYGVNSALRRSASSVRSERPALELPPSVRANLGVSVTSAGSPFSRGSAAGTRSVERAGTLNSSQLRSMTSLGHNTSPSHSRSASELSPSSAAASRRAQRIYQQQQQPSPPAFVESVFGDDGSSAPKIPPRSARERRLASTASAASASLTPTPTSSATTTQNLASASTLRGKSADTHLYSETDESAIADAAGRTSAAGAAASASGFAPRRPRLSNPSVSNATALYQPSVASSVVSSSPEPSIADTMG</sequence>
<proteinExistence type="predicted"/>
<feature type="compositionally biased region" description="Low complexity" evidence="1">
    <location>
        <begin position="1171"/>
        <end position="1192"/>
    </location>
</feature>
<feature type="region of interest" description="Disordered" evidence="1">
    <location>
        <begin position="1222"/>
        <end position="1279"/>
    </location>
</feature>
<feature type="compositionally biased region" description="Low complexity" evidence="1">
    <location>
        <begin position="225"/>
        <end position="239"/>
    </location>
</feature>
<protein>
    <submittedName>
        <fullName evidence="2">Uncharacterized protein</fullName>
    </submittedName>
</protein>
<feature type="region of interest" description="Disordered" evidence="1">
    <location>
        <begin position="1008"/>
        <end position="1037"/>
    </location>
</feature>
<feature type="region of interest" description="Disordered" evidence="1">
    <location>
        <begin position="214"/>
        <end position="729"/>
    </location>
</feature>
<feature type="compositionally biased region" description="Low complexity" evidence="1">
    <location>
        <begin position="855"/>
        <end position="870"/>
    </location>
</feature>
<feature type="compositionally biased region" description="Basic and acidic residues" evidence="1">
    <location>
        <begin position="333"/>
        <end position="346"/>
    </location>
</feature>
<organism evidence="2 3">
    <name type="scientific">Testicularia cyperi</name>
    <dbReference type="NCBI Taxonomy" id="1882483"/>
    <lineage>
        <taxon>Eukaryota</taxon>
        <taxon>Fungi</taxon>
        <taxon>Dikarya</taxon>
        <taxon>Basidiomycota</taxon>
        <taxon>Ustilaginomycotina</taxon>
        <taxon>Ustilaginomycetes</taxon>
        <taxon>Ustilaginales</taxon>
        <taxon>Anthracoideaceae</taxon>
        <taxon>Testicularia</taxon>
    </lineage>
</organism>
<evidence type="ECO:0000313" key="2">
    <source>
        <dbReference type="EMBL" id="PWZ03162.1"/>
    </source>
</evidence>
<reference evidence="2 3" key="1">
    <citation type="journal article" date="2018" name="Mol. Biol. Evol.">
        <title>Broad Genomic Sampling Reveals a Smut Pathogenic Ancestry of the Fungal Clade Ustilaginomycotina.</title>
        <authorList>
            <person name="Kijpornyongpan T."/>
            <person name="Mondo S.J."/>
            <person name="Barry K."/>
            <person name="Sandor L."/>
            <person name="Lee J."/>
            <person name="Lipzen A."/>
            <person name="Pangilinan J."/>
            <person name="LaButti K."/>
            <person name="Hainaut M."/>
            <person name="Henrissat B."/>
            <person name="Grigoriev I.V."/>
            <person name="Spatafora J.W."/>
            <person name="Aime M.C."/>
        </authorList>
    </citation>
    <scope>NUCLEOTIDE SEQUENCE [LARGE SCALE GENOMIC DNA]</scope>
    <source>
        <strain evidence="2 3">MCA 3645</strain>
    </source>
</reference>
<dbReference type="Proteomes" id="UP000246740">
    <property type="component" value="Unassembled WGS sequence"/>
</dbReference>
<feature type="compositionally biased region" description="Polar residues" evidence="1">
    <location>
        <begin position="573"/>
        <end position="612"/>
    </location>
</feature>
<dbReference type="OrthoDB" id="2553318at2759"/>
<feature type="compositionally biased region" description="Low complexity" evidence="1">
    <location>
        <begin position="470"/>
        <end position="483"/>
    </location>
</feature>
<feature type="compositionally biased region" description="Basic and acidic residues" evidence="1">
    <location>
        <begin position="287"/>
        <end position="298"/>
    </location>
</feature>
<feature type="compositionally biased region" description="Low complexity" evidence="1">
    <location>
        <begin position="635"/>
        <end position="649"/>
    </location>
</feature>
<feature type="compositionally biased region" description="Basic and acidic residues" evidence="1">
    <location>
        <begin position="1"/>
        <end position="19"/>
    </location>
</feature>
<feature type="compositionally biased region" description="Low complexity" evidence="1">
    <location>
        <begin position="694"/>
        <end position="703"/>
    </location>
</feature>
<evidence type="ECO:0000256" key="1">
    <source>
        <dbReference type="SAM" id="MobiDB-lite"/>
    </source>
</evidence>
<feature type="compositionally biased region" description="Polar residues" evidence="1">
    <location>
        <begin position="214"/>
        <end position="224"/>
    </location>
</feature>
<dbReference type="InParanoid" id="A0A317XYF9"/>
<feature type="compositionally biased region" description="Low complexity" evidence="1">
    <location>
        <begin position="1259"/>
        <end position="1273"/>
    </location>
</feature>
<evidence type="ECO:0000313" key="3">
    <source>
        <dbReference type="Proteomes" id="UP000246740"/>
    </source>
</evidence>
<feature type="compositionally biased region" description="Low complexity" evidence="1">
    <location>
        <begin position="1109"/>
        <end position="1139"/>
    </location>
</feature>
<feature type="region of interest" description="Disordered" evidence="1">
    <location>
        <begin position="1070"/>
        <end position="1209"/>
    </location>
</feature>
<feature type="region of interest" description="Disordered" evidence="1">
    <location>
        <begin position="847"/>
        <end position="880"/>
    </location>
</feature>
<feature type="compositionally biased region" description="Low complexity" evidence="1">
    <location>
        <begin position="1222"/>
        <end position="1239"/>
    </location>
</feature>
<dbReference type="EMBL" id="KZ819188">
    <property type="protein sequence ID" value="PWZ03162.1"/>
    <property type="molecule type" value="Genomic_DNA"/>
</dbReference>
<accession>A0A317XYF9</accession>
<feature type="compositionally biased region" description="Basic and acidic residues" evidence="1">
    <location>
        <begin position="247"/>
        <end position="274"/>
    </location>
</feature>
<feature type="compositionally biased region" description="Polar residues" evidence="1">
    <location>
        <begin position="1193"/>
        <end position="1202"/>
    </location>
</feature>
<feature type="compositionally biased region" description="Basic and acidic residues" evidence="1">
    <location>
        <begin position="361"/>
        <end position="378"/>
    </location>
</feature>
<feature type="compositionally biased region" description="Basic and acidic residues" evidence="1">
    <location>
        <begin position="126"/>
        <end position="138"/>
    </location>
</feature>
<feature type="compositionally biased region" description="Polar residues" evidence="1">
    <location>
        <begin position="1246"/>
        <end position="1257"/>
    </location>
</feature>
<feature type="compositionally biased region" description="Polar residues" evidence="1">
    <location>
        <begin position="47"/>
        <end position="57"/>
    </location>
</feature>
<feature type="compositionally biased region" description="Low complexity" evidence="1">
    <location>
        <begin position="147"/>
        <end position="175"/>
    </location>
</feature>
<keyword evidence="3" id="KW-1185">Reference proteome</keyword>